<dbReference type="InterPro" id="IPR005119">
    <property type="entry name" value="LysR_subst-bd"/>
</dbReference>
<feature type="domain" description="HTH lysR-type" evidence="5">
    <location>
        <begin position="5"/>
        <end position="62"/>
    </location>
</feature>
<dbReference type="PANTHER" id="PTHR30579:SF7">
    <property type="entry name" value="HTH-TYPE TRANSCRIPTIONAL REGULATOR LRHA-RELATED"/>
    <property type="match status" value="1"/>
</dbReference>
<evidence type="ECO:0000256" key="3">
    <source>
        <dbReference type="ARBA" id="ARBA00023125"/>
    </source>
</evidence>
<comment type="similarity">
    <text evidence="1">Belongs to the LysR transcriptional regulatory family.</text>
</comment>
<dbReference type="Gene3D" id="1.10.10.10">
    <property type="entry name" value="Winged helix-like DNA-binding domain superfamily/Winged helix DNA-binding domain"/>
    <property type="match status" value="1"/>
</dbReference>
<evidence type="ECO:0000256" key="2">
    <source>
        <dbReference type="ARBA" id="ARBA00023015"/>
    </source>
</evidence>
<sequence length="288" mass="31340">MARRPTIEQLRMFVAAAEHHSFTLAARAMHKTQAAVSMQMRQLEEIADARLFERGARQSMLTGAGEALYAYAKEMISLEDEAWGALRDSARARLRVGAPEIYLPLLAEVLRTFAESRPELCIELVSASTLQLAQRLKDGRLDAAIGVRGRYLDGELLCRQPMRWVSHSSAAEIWLRSPLPVALYEPGSTARTHMLDALQRTGVRHLCVHESNSVTGVLAGVHAGTAVGAVPAQAAVGPVRLLGAFDGLAEIEPLDIIAAAGRDPAPPARRDFLDALATASRHWDITLQ</sequence>
<name>A0ABM6FD45_9BURK</name>
<organism evidence="6 7">
    <name type="scientific">Cupriavidus malaysiensis</name>
    <dbReference type="NCBI Taxonomy" id="367825"/>
    <lineage>
        <taxon>Bacteria</taxon>
        <taxon>Pseudomonadati</taxon>
        <taxon>Pseudomonadota</taxon>
        <taxon>Betaproteobacteria</taxon>
        <taxon>Burkholderiales</taxon>
        <taxon>Burkholderiaceae</taxon>
        <taxon>Cupriavidus</taxon>
    </lineage>
</organism>
<dbReference type="InterPro" id="IPR050176">
    <property type="entry name" value="LTTR"/>
</dbReference>
<dbReference type="InterPro" id="IPR036388">
    <property type="entry name" value="WH-like_DNA-bd_sf"/>
</dbReference>
<dbReference type="Pfam" id="PF03466">
    <property type="entry name" value="LysR_substrate"/>
    <property type="match status" value="1"/>
</dbReference>
<keyword evidence="3" id="KW-0238">DNA-binding</keyword>
<dbReference type="PANTHER" id="PTHR30579">
    <property type="entry name" value="TRANSCRIPTIONAL REGULATOR"/>
    <property type="match status" value="1"/>
</dbReference>
<dbReference type="PROSITE" id="PS50931">
    <property type="entry name" value="HTH_LYSR"/>
    <property type="match status" value="1"/>
</dbReference>
<proteinExistence type="inferred from homology"/>
<dbReference type="EMBL" id="CP017755">
    <property type="protein sequence ID" value="AOZ09689.1"/>
    <property type="molecule type" value="Genomic_DNA"/>
</dbReference>
<dbReference type="SUPFAM" id="SSF46785">
    <property type="entry name" value="Winged helix' DNA-binding domain"/>
    <property type="match status" value="1"/>
</dbReference>
<dbReference type="RefSeq" id="WP_071019523.1">
    <property type="nucleotide sequence ID" value="NZ_CP017755.1"/>
</dbReference>
<dbReference type="InterPro" id="IPR000847">
    <property type="entry name" value="LysR_HTH_N"/>
</dbReference>
<dbReference type="Proteomes" id="UP000177515">
    <property type="component" value="Chromosome 2"/>
</dbReference>
<evidence type="ECO:0000259" key="5">
    <source>
        <dbReference type="PROSITE" id="PS50931"/>
    </source>
</evidence>
<keyword evidence="2" id="KW-0805">Transcription regulation</keyword>
<gene>
    <name evidence="6" type="ORF">BKK80_28670</name>
</gene>
<dbReference type="SUPFAM" id="SSF53850">
    <property type="entry name" value="Periplasmic binding protein-like II"/>
    <property type="match status" value="1"/>
</dbReference>
<dbReference type="Gene3D" id="3.40.190.10">
    <property type="entry name" value="Periplasmic binding protein-like II"/>
    <property type="match status" value="2"/>
</dbReference>
<dbReference type="PRINTS" id="PR00039">
    <property type="entry name" value="HTHLYSR"/>
</dbReference>
<protein>
    <recommendedName>
        <fullName evidence="5">HTH lysR-type domain-containing protein</fullName>
    </recommendedName>
</protein>
<evidence type="ECO:0000256" key="1">
    <source>
        <dbReference type="ARBA" id="ARBA00009437"/>
    </source>
</evidence>
<keyword evidence="4" id="KW-0804">Transcription</keyword>
<accession>A0ABM6FD45</accession>
<evidence type="ECO:0000256" key="4">
    <source>
        <dbReference type="ARBA" id="ARBA00023163"/>
    </source>
</evidence>
<reference evidence="6 7" key="1">
    <citation type="submission" date="2016-10" db="EMBL/GenBank/DDBJ databases">
        <title>Complete genome sequences of three Cupriavidus strains isolated from various Malaysian environments.</title>
        <authorList>
            <person name="Abdullah A.A.-A."/>
            <person name="Shafie N.A.H."/>
            <person name="Lau N.S."/>
        </authorList>
    </citation>
    <scope>NUCLEOTIDE SEQUENCE [LARGE SCALE GENOMIC DNA]</scope>
    <source>
        <strain evidence="6 7">USMAA1020</strain>
    </source>
</reference>
<keyword evidence="7" id="KW-1185">Reference proteome</keyword>
<dbReference type="InterPro" id="IPR036390">
    <property type="entry name" value="WH_DNA-bd_sf"/>
</dbReference>
<evidence type="ECO:0000313" key="7">
    <source>
        <dbReference type="Proteomes" id="UP000177515"/>
    </source>
</evidence>
<evidence type="ECO:0000313" key="6">
    <source>
        <dbReference type="EMBL" id="AOZ09689.1"/>
    </source>
</evidence>
<dbReference type="Pfam" id="PF00126">
    <property type="entry name" value="HTH_1"/>
    <property type="match status" value="1"/>
</dbReference>